<protein>
    <recommendedName>
        <fullName evidence="4">Tachykinin family protein</fullName>
    </recommendedName>
</protein>
<dbReference type="AlphaFoldDB" id="A0A8H4ITV8"/>
<name>A0A8H4ITV8_9PEZI</name>
<organism evidence="2 3">
    <name type="scientific">Botryosphaeria dothidea</name>
    <dbReference type="NCBI Taxonomy" id="55169"/>
    <lineage>
        <taxon>Eukaryota</taxon>
        <taxon>Fungi</taxon>
        <taxon>Dikarya</taxon>
        <taxon>Ascomycota</taxon>
        <taxon>Pezizomycotina</taxon>
        <taxon>Dothideomycetes</taxon>
        <taxon>Dothideomycetes incertae sedis</taxon>
        <taxon>Botryosphaeriales</taxon>
        <taxon>Botryosphaeriaceae</taxon>
        <taxon>Botryosphaeria</taxon>
    </lineage>
</organism>
<proteinExistence type="predicted"/>
<reference evidence="2" key="1">
    <citation type="submission" date="2020-04" db="EMBL/GenBank/DDBJ databases">
        <title>Genome Assembly and Annotation of Botryosphaeria dothidea sdau 11-99, a Latent Pathogen of Apple Fruit Ring Rot in China.</title>
        <authorList>
            <person name="Yu C."/>
            <person name="Diao Y."/>
            <person name="Lu Q."/>
            <person name="Zhao J."/>
            <person name="Cui S."/>
            <person name="Peng C."/>
            <person name="He B."/>
            <person name="Liu H."/>
        </authorList>
    </citation>
    <scope>NUCLEOTIDE SEQUENCE [LARGE SCALE GENOMIC DNA]</scope>
    <source>
        <strain evidence="2">Sdau11-99</strain>
    </source>
</reference>
<comment type="caution">
    <text evidence="2">The sequence shown here is derived from an EMBL/GenBank/DDBJ whole genome shotgun (WGS) entry which is preliminary data.</text>
</comment>
<gene>
    <name evidence="2" type="ORF">GTA08_BOTSDO06029</name>
</gene>
<sequence>MKQHNPRKRDLEIIPFRESSAPQSETQAFRPSQPSSPSSSGLLFVEVRGGGGSSSSSSARDARRQALHYNRSKRELKSHVMLVANRTKRQQQAGNSKDPTVASERASLLVHLGTRLSPELSPEHVDPFNMLPVEGTPELHTAIRYYFEHYPGPTPLTDDWLVCDRNASMRERLRWSRVQFSFCRDARITYYMILFIWKIMKELSSRTTAETLKYWSTVLQLIREEMPIGKTGLDIPESYVGMIAGMSVAETWFGNFENSQQHRRAMLKLVAARGGFSTFGPMAQRAIKWCEFYACAAAVIRPVLPRLPVLPLPPALVKKAEAPHRRTVALLPHRLARSELNIILFQLHVVMLGQGDMPQTPVASVLDDLAHRLLETLAKYREKSLALTSTNQTDVVYYALLQAAHMCVYGTTSFVRKEMPLCVFFVATLRRMLNVPRVVDAWIVVASTESLLWVLFIGWAAASQLRGDSPGAMENARWLMLQSFRCFELLGLEDEEDLHESLQKFPWSEESYGERCNALWSLYLDREHLNII</sequence>
<evidence type="ECO:0000313" key="2">
    <source>
        <dbReference type="EMBL" id="KAF4306307.1"/>
    </source>
</evidence>
<dbReference type="Proteomes" id="UP000572817">
    <property type="component" value="Unassembled WGS sequence"/>
</dbReference>
<evidence type="ECO:0000256" key="1">
    <source>
        <dbReference type="SAM" id="MobiDB-lite"/>
    </source>
</evidence>
<dbReference type="OrthoDB" id="3940067at2759"/>
<feature type="compositionally biased region" description="Low complexity" evidence="1">
    <location>
        <begin position="31"/>
        <end position="40"/>
    </location>
</feature>
<accession>A0A8H4ITV8</accession>
<feature type="region of interest" description="Disordered" evidence="1">
    <location>
        <begin position="1"/>
        <end position="65"/>
    </location>
</feature>
<dbReference type="EMBL" id="WWBZ02000033">
    <property type="protein sequence ID" value="KAF4306307.1"/>
    <property type="molecule type" value="Genomic_DNA"/>
</dbReference>
<dbReference type="PANTHER" id="PTHR37540">
    <property type="entry name" value="TRANSCRIPTION FACTOR (ACR-2), PUTATIVE-RELATED-RELATED"/>
    <property type="match status" value="1"/>
</dbReference>
<evidence type="ECO:0000313" key="3">
    <source>
        <dbReference type="Proteomes" id="UP000572817"/>
    </source>
</evidence>
<keyword evidence="3" id="KW-1185">Reference proteome</keyword>
<feature type="compositionally biased region" description="Polar residues" evidence="1">
    <location>
        <begin position="20"/>
        <end position="30"/>
    </location>
</feature>
<dbReference type="PANTHER" id="PTHR37540:SF5">
    <property type="entry name" value="TRANSCRIPTION FACTOR DOMAIN-CONTAINING PROTEIN"/>
    <property type="match status" value="1"/>
</dbReference>
<evidence type="ECO:0008006" key="4">
    <source>
        <dbReference type="Google" id="ProtNLM"/>
    </source>
</evidence>